<dbReference type="InterPro" id="IPR015943">
    <property type="entry name" value="WD40/YVTN_repeat-like_dom_sf"/>
</dbReference>
<sequence length="650" mass="69680">MTATPRKRALPIDLALANPSRPSQSLRSDFTSSLWQTDLTRMTAHRAHHSCVNALAIGQAEGGRWLASGGDDRRVALWDTTAEDEGAGVAAEPVASYVGAQSNLFAIALSCDGRRIFAAGNDSSILEYDLETTRQVFPSPLHSGIPPCDGWFDHDDSIMGLAAHPTNPHLFLAASADGTLRSHDSRSPDPVSILPDRCGMNDIAYHSLTPELMVYAGDDGQVGLLDVRTAWRDPSSGPAARINLARDVAVVQYEARLTRRKTPSDPLRSAHPGVSSAVFSPSGSVICATLSGHLPTLYELNDPSPLATFSSPSPLNSAPPARPSSCPPSKRHAALSLPHGYRNTTTTKHGSFGGPVGATPGDGLLYAAGSDDFRAYVWKVPSLEALRERRCKVEKDQLRTGEVVFRKDDSVPFLRPALISSASSILTGHRSVVNTALFHPNLPLLYTSGVEKVIVRHSAPSTGLLAAPAPKPTTASTISAPPQPPPPPSWSFTPRTPASHYTHPGLYGPPDPALDTTLQAGETPSQREIRLREEDVSVLEYFDGLVEGEGEEALWDEEGMRFAGDSESESEDEDEEEELDSDEEAMLREIVEGEGMEGTTRRMLNAIYQLGQTLMESSDEDESSDDDDESSAEEGESGSAGEGTSVEEGE</sequence>
<dbReference type="PANTHER" id="PTHR15574">
    <property type="entry name" value="WD REPEAT DOMAIN-CONTAINING FAMILY"/>
    <property type="match status" value="1"/>
</dbReference>
<protein>
    <submittedName>
        <fullName evidence="5">WD40-repeat-containing domain protein</fullName>
    </submittedName>
</protein>
<feature type="compositionally biased region" description="Low complexity" evidence="4">
    <location>
        <begin position="310"/>
        <end position="319"/>
    </location>
</feature>
<dbReference type="GO" id="GO:0045717">
    <property type="term" value="P:negative regulation of fatty acid biosynthetic process"/>
    <property type="evidence" value="ECO:0007669"/>
    <property type="project" value="TreeGrafter"/>
</dbReference>
<evidence type="ECO:0000256" key="3">
    <source>
        <dbReference type="PROSITE-ProRule" id="PRU00221"/>
    </source>
</evidence>
<feature type="region of interest" description="Disordered" evidence="4">
    <location>
        <begin position="557"/>
        <end position="650"/>
    </location>
</feature>
<proteinExistence type="predicted"/>
<feature type="compositionally biased region" description="Acidic residues" evidence="4">
    <location>
        <begin position="566"/>
        <end position="584"/>
    </location>
</feature>
<dbReference type="Pfam" id="PF00400">
    <property type="entry name" value="WD40"/>
    <property type="match status" value="2"/>
</dbReference>
<evidence type="ECO:0000313" key="5">
    <source>
        <dbReference type="EMBL" id="PRQ70632.1"/>
    </source>
</evidence>
<accession>A0A2S9ZY10</accession>
<dbReference type="PROSITE" id="PS50082">
    <property type="entry name" value="WD_REPEATS_2"/>
    <property type="match status" value="1"/>
</dbReference>
<reference evidence="5 6" key="1">
    <citation type="journal article" date="2018" name="Elife">
        <title>Functional genomics of lipid metabolism in the oleaginous yeast Rhodosporidium toruloides.</title>
        <authorList>
            <person name="Coradetti S.T."/>
            <person name="Pinel D."/>
            <person name="Geiselman G."/>
            <person name="Ito M."/>
            <person name="Mondo S."/>
            <person name="Reilly M.C."/>
            <person name="Cheng Y.F."/>
            <person name="Bauer S."/>
            <person name="Grigoriev I."/>
            <person name="Gladden J.M."/>
            <person name="Simmons B.A."/>
            <person name="Brem R."/>
            <person name="Arkin A.P."/>
            <person name="Skerker J.M."/>
        </authorList>
    </citation>
    <scope>NUCLEOTIDE SEQUENCE [LARGE SCALE GENOMIC DNA]</scope>
    <source>
        <strain evidence="5 6">NBRC 0880</strain>
    </source>
</reference>
<comment type="caution">
    <text evidence="5">The sequence shown here is derived from an EMBL/GenBank/DDBJ whole genome shotgun (WGS) entry which is preliminary data.</text>
</comment>
<feature type="repeat" description="WD" evidence="3">
    <location>
        <begin position="45"/>
        <end position="79"/>
    </location>
</feature>
<dbReference type="InterPro" id="IPR001680">
    <property type="entry name" value="WD40_rpt"/>
</dbReference>
<dbReference type="GO" id="GO:0005737">
    <property type="term" value="C:cytoplasm"/>
    <property type="evidence" value="ECO:0007669"/>
    <property type="project" value="TreeGrafter"/>
</dbReference>
<organism evidence="5 6">
    <name type="scientific">Rhodotorula toruloides</name>
    <name type="common">Yeast</name>
    <name type="synonym">Rhodosporidium toruloides</name>
    <dbReference type="NCBI Taxonomy" id="5286"/>
    <lineage>
        <taxon>Eukaryota</taxon>
        <taxon>Fungi</taxon>
        <taxon>Dikarya</taxon>
        <taxon>Basidiomycota</taxon>
        <taxon>Pucciniomycotina</taxon>
        <taxon>Microbotryomycetes</taxon>
        <taxon>Sporidiobolales</taxon>
        <taxon>Sporidiobolaceae</taxon>
        <taxon>Rhodotorula</taxon>
    </lineage>
</organism>
<dbReference type="InterPro" id="IPR036322">
    <property type="entry name" value="WD40_repeat_dom_sf"/>
</dbReference>
<dbReference type="PANTHER" id="PTHR15574:SF40">
    <property type="entry name" value="WD AND TETRATRICOPEPTIDE REPEATS PROTEIN 1"/>
    <property type="match status" value="1"/>
</dbReference>
<feature type="compositionally biased region" description="Acidic residues" evidence="4">
    <location>
        <begin position="617"/>
        <end position="636"/>
    </location>
</feature>
<feature type="region of interest" description="Disordered" evidence="4">
    <location>
        <begin position="465"/>
        <end position="526"/>
    </location>
</feature>
<dbReference type="EMBL" id="LCTV02000014">
    <property type="protein sequence ID" value="PRQ70632.1"/>
    <property type="molecule type" value="Genomic_DNA"/>
</dbReference>
<dbReference type="SUPFAM" id="SSF50978">
    <property type="entry name" value="WD40 repeat-like"/>
    <property type="match status" value="1"/>
</dbReference>
<dbReference type="InterPro" id="IPR045151">
    <property type="entry name" value="DCAF8"/>
</dbReference>
<gene>
    <name evidence="5" type="ORF">AAT19DRAFT_10789</name>
</gene>
<dbReference type="Proteomes" id="UP000239560">
    <property type="component" value="Unassembled WGS sequence"/>
</dbReference>
<dbReference type="SMART" id="SM00320">
    <property type="entry name" value="WD40"/>
    <property type="match status" value="5"/>
</dbReference>
<evidence type="ECO:0000256" key="4">
    <source>
        <dbReference type="SAM" id="MobiDB-lite"/>
    </source>
</evidence>
<dbReference type="Gene3D" id="2.130.10.10">
    <property type="entry name" value="YVTN repeat-like/Quinoprotein amine dehydrogenase"/>
    <property type="match status" value="3"/>
</dbReference>
<name>A0A2S9ZY10_RHOTO</name>
<evidence type="ECO:0000256" key="1">
    <source>
        <dbReference type="ARBA" id="ARBA00022574"/>
    </source>
</evidence>
<keyword evidence="1 3" id="KW-0853">WD repeat</keyword>
<dbReference type="OrthoDB" id="4869960at2759"/>
<dbReference type="GO" id="GO:0080008">
    <property type="term" value="C:Cul4-RING E3 ubiquitin ligase complex"/>
    <property type="evidence" value="ECO:0007669"/>
    <property type="project" value="TreeGrafter"/>
</dbReference>
<dbReference type="AlphaFoldDB" id="A0A2S9ZY10"/>
<feature type="region of interest" description="Disordered" evidence="4">
    <location>
        <begin position="309"/>
        <end position="335"/>
    </location>
</feature>
<keyword evidence="2" id="KW-0677">Repeat</keyword>
<feature type="compositionally biased region" description="Low complexity" evidence="4">
    <location>
        <begin position="466"/>
        <end position="480"/>
    </location>
</feature>
<evidence type="ECO:0000313" key="6">
    <source>
        <dbReference type="Proteomes" id="UP000239560"/>
    </source>
</evidence>
<evidence type="ECO:0000256" key="2">
    <source>
        <dbReference type="ARBA" id="ARBA00022737"/>
    </source>
</evidence>